<dbReference type="KEGG" id="hnv:DDQ68_16350"/>
<protein>
    <submittedName>
        <fullName evidence="9">Lipid carrier--UDP-N-acetylgalactosaminyltransferase</fullName>
    </submittedName>
</protein>
<keyword evidence="10" id="KW-1185">Reference proteome</keyword>
<comment type="subcellular location">
    <subcellularLocation>
        <location evidence="1">Membrane</location>
        <topology evidence="1">Multi-pass membrane protein</topology>
    </subcellularLocation>
</comment>
<name>A0A2Z3GJ81_9BACT</name>
<evidence type="ECO:0000256" key="5">
    <source>
        <dbReference type="ARBA" id="ARBA00022989"/>
    </source>
</evidence>
<evidence type="ECO:0000256" key="6">
    <source>
        <dbReference type="ARBA" id="ARBA00023136"/>
    </source>
</evidence>
<organism evidence="9 10">
    <name type="scientific">Hymenobacter nivis</name>
    <dbReference type="NCBI Taxonomy" id="1850093"/>
    <lineage>
        <taxon>Bacteria</taxon>
        <taxon>Pseudomonadati</taxon>
        <taxon>Bacteroidota</taxon>
        <taxon>Cytophagia</taxon>
        <taxon>Cytophagales</taxon>
        <taxon>Hymenobacteraceae</taxon>
        <taxon>Hymenobacter</taxon>
    </lineage>
</organism>
<dbReference type="InterPro" id="IPR017475">
    <property type="entry name" value="EPS_sugar_tfrase"/>
</dbReference>
<feature type="domain" description="Bacterial sugar transferase" evidence="8">
    <location>
        <begin position="52"/>
        <end position="236"/>
    </location>
</feature>
<dbReference type="PANTHER" id="PTHR30576:SF0">
    <property type="entry name" value="UNDECAPRENYL-PHOSPHATE N-ACETYLGALACTOSAMINYL 1-PHOSPHATE TRANSFERASE-RELATED"/>
    <property type="match status" value="1"/>
</dbReference>
<dbReference type="GO" id="GO:0016780">
    <property type="term" value="F:phosphotransferase activity, for other substituted phosphate groups"/>
    <property type="evidence" value="ECO:0007669"/>
    <property type="project" value="TreeGrafter"/>
</dbReference>
<dbReference type="AlphaFoldDB" id="A0A2Z3GJ81"/>
<evidence type="ECO:0000313" key="9">
    <source>
        <dbReference type="EMBL" id="AWM34219.1"/>
    </source>
</evidence>
<keyword evidence="5 7" id="KW-1133">Transmembrane helix</keyword>
<evidence type="ECO:0000313" key="10">
    <source>
        <dbReference type="Proteomes" id="UP000245999"/>
    </source>
</evidence>
<dbReference type="Proteomes" id="UP000245999">
    <property type="component" value="Chromosome"/>
</dbReference>
<dbReference type="InterPro" id="IPR003362">
    <property type="entry name" value="Bact_transf"/>
</dbReference>
<sequence>MRPALPLSLPTLHLFASHIVEYNLTLPGTERQANTSGGYQDSANDLRPLSAKRLFDIAFALLVLVLLLSWLIPLMALIIKSESKGPAFFKQLRTGKDNQPFYCFKFRSMYVNDEANHKQASKGDARITRVGAFMRKTNIDELPQFLNVLLGEMSIVGPRPHMLKHTEEYSQVVHGFMERHTVTPGITGLAQVRGFRGETKETIAMAKRVKIDVWYIKNWSFLLDLKIVVMTVVQAVKGHDNAF</sequence>
<evidence type="ECO:0000256" key="4">
    <source>
        <dbReference type="ARBA" id="ARBA00022692"/>
    </source>
</evidence>
<keyword evidence="4 7" id="KW-0812">Transmembrane</keyword>
<gene>
    <name evidence="9" type="ORF">DDQ68_16350</name>
</gene>
<keyword evidence="3" id="KW-0808">Transferase</keyword>
<dbReference type="PANTHER" id="PTHR30576">
    <property type="entry name" value="COLANIC BIOSYNTHESIS UDP-GLUCOSE LIPID CARRIER TRANSFERASE"/>
    <property type="match status" value="1"/>
</dbReference>
<dbReference type="NCBIfam" id="TIGR03025">
    <property type="entry name" value="EPS_sugtrans"/>
    <property type="match status" value="1"/>
</dbReference>
<evidence type="ECO:0000256" key="3">
    <source>
        <dbReference type="ARBA" id="ARBA00022679"/>
    </source>
</evidence>
<comment type="similarity">
    <text evidence="2">Belongs to the bacterial sugar transferase family.</text>
</comment>
<dbReference type="Pfam" id="PF02397">
    <property type="entry name" value="Bac_transf"/>
    <property type="match status" value="1"/>
</dbReference>
<evidence type="ECO:0000256" key="2">
    <source>
        <dbReference type="ARBA" id="ARBA00006464"/>
    </source>
</evidence>
<accession>A0A2Z3GJ81</accession>
<reference evidence="10" key="1">
    <citation type="submission" date="2018-04" db="EMBL/GenBank/DDBJ databases">
        <title>Complete genome of Antarctic heterotrophic bacterium Hymenobacter nivis.</title>
        <authorList>
            <person name="Terashima M."/>
        </authorList>
    </citation>
    <scope>NUCLEOTIDE SEQUENCE [LARGE SCALE GENOMIC DNA]</scope>
    <source>
        <strain evidence="10">NBRC 111535</strain>
    </source>
</reference>
<dbReference type="OrthoDB" id="9808602at2"/>
<keyword evidence="6 7" id="KW-0472">Membrane</keyword>
<proteinExistence type="inferred from homology"/>
<dbReference type="GO" id="GO:0016020">
    <property type="term" value="C:membrane"/>
    <property type="evidence" value="ECO:0007669"/>
    <property type="project" value="UniProtKB-SubCell"/>
</dbReference>
<evidence type="ECO:0000256" key="7">
    <source>
        <dbReference type="SAM" id="Phobius"/>
    </source>
</evidence>
<dbReference type="EMBL" id="CP029145">
    <property type="protein sequence ID" value="AWM34219.1"/>
    <property type="molecule type" value="Genomic_DNA"/>
</dbReference>
<evidence type="ECO:0000256" key="1">
    <source>
        <dbReference type="ARBA" id="ARBA00004141"/>
    </source>
</evidence>
<feature type="transmembrane region" description="Helical" evidence="7">
    <location>
        <begin position="57"/>
        <end position="79"/>
    </location>
</feature>
<evidence type="ECO:0000259" key="8">
    <source>
        <dbReference type="Pfam" id="PF02397"/>
    </source>
</evidence>